<dbReference type="AlphaFoldDB" id="A0A7T1WPS8"/>
<name>A0A7T1WPS8_9ACTN</name>
<gene>
    <name evidence="1" type="ORF">G4Z16_01185</name>
</gene>
<protein>
    <recommendedName>
        <fullName evidence="3">Polyketide cyclase</fullName>
    </recommendedName>
</protein>
<evidence type="ECO:0008006" key="3">
    <source>
        <dbReference type="Google" id="ProtNLM"/>
    </source>
</evidence>
<keyword evidence="2" id="KW-1185">Reference proteome</keyword>
<proteinExistence type="predicted"/>
<dbReference type="EMBL" id="CP048882">
    <property type="protein sequence ID" value="QPP05228.1"/>
    <property type="molecule type" value="Genomic_DNA"/>
</dbReference>
<evidence type="ECO:0000313" key="1">
    <source>
        <dbReference type="EMBL" id="QPP05228.1"/>
    </source>
</evidence>
<dbReference type="SUPFAM" id="SSF54427">
    <property type="entry name" value="NTF2-like"/>
    <property type="match status" value="1"/>
</dbReference>
<evidence type="ECO:0000313" key="2">
    <source>
        <dbReference type="Proteomes" id="UP000595046"/>
    </source>
</evidence>
<dbReference type="KEGG" id="sbat:G4Z16_01185"/>
<sequence>MRTTPEAFTHYLAAWNEPDPDRIRGHLDVAVGEHVAFVDPANTAMCPDRLEALIREAHEGLPAAEYVRTSGIDGHNGRYRYRWEVRIDGETVAAGMDFTTVDASGRLQRIDGFFGDFPDREGE</sequence>
<dbReference type="Proteomes" id="UP000595046">
    <property type="component" value="Chromosome"/>
</dbReference>
<accession>A0A7T1WPS8</accession>
<reference evidence="2" key="1">
    <citation type="submission" date="2020-02" db="EMBL/GenBank/DDBJ databases">
        <title>Streptomyces sp. ASO4wet.</title>
        <authorList>
            <person name="Risdian C."/>
            <person name="Landwehr W."/>
            <person name="Schupp P."/>
            <person name="Wink J."/>
        </authorList>
    </citation>
    <scope>NUCLEOTIDE SEQUENCE [LARGE SCALE GENOMIC DNA]</scope>
    <source>
        <strain evidence="2">ASO4wet</strain>
    </source>
</reference>
<dbReference type="Gene3D" id="3.10.450.50">
    <property type="match status" value="1"/>
</dbReference>
<dbReference type="RefSeq" id="WP_197348733.1">
    <property type="nucleotide sequence ID" value="NZ_CP048882.1"/>
</dbReference>
<organism evidence="1 2">
    <name type="scientific">Streptomyces bathyalis</name>
    <dbReference type="NCBI Taxonomy" id="2710756"/>
    <lineage>
        <taxon>Bacteria</taxon>
        <taxon>Bacillati</taxon>
        <taxon>Actinomycetota</taxon>
        <taxon>Actinomycetes</taxon>
        <taxon>Kitasatosporales</taxon>
        <taxon>Streptomycetaceae</taxon>
        <taxon>Streptomyces</taxon>
    </lineage>
</organism>
<dbReference type="InterPro" id="IPR032710">
    <property type="entry name" value="NTF2-like_dom_sf"/>
</dbReference>